<keyword evidence="3" id="KW-1185">Reference proteome</keyword>
<name>A0A9N9IDB9_9GLOM</name>
<feature type="compositionally biased region" description="Acidic residues" evidence="1">
    <location>
        <begin position="86"/>
        <end position="106"/>
    </location>
</feature>
<dbReference type="EMBL" id="CAJVPY010011963">
    <property type="protein sequence ID" value="CAG8730887.1"/>
    <property type="molecule type" value="Genomic_DNA"/>
</dbReference>
<feature type="non-terminal residue" evidence="2">
    <location>
        <position position="115"/>
    </location>
</feature>
<comment type="caution">
    <text evidence="2">The sequence shown here is derived from an EMBL/GenBank/DDBJ whole genome shotgun (WGS) entry which is preliminary data.</text>
</comment>
<evidence type="ECO:0000313" key="2">
    <source>
        <dbReference type="EMBL" id="CAG8730887.1"/>
    </source>
</evidence>
<organism evidence="2 3">
    <name type="scientific">Dentiscutata erythropus</name>
    <dbReference type="NCBI Taxonomy" id="1348616"/>
    <lineage>
        <taxon>Eukaryota</taxon>
        <taxon>Fungi</taxon>
        <taxon>Fungi incertae sedis</taxon>
        <taxon>Mucoromycota</taxon>
        <taxon>Glomeromycotina</taxon>
        <taxon>Glomeromycetes</taxon>
        <taxon>Diversisporales</taxon>
        <taxon>Gigasporaceae</taxon>
        <taxon>Dentiscutata</taxon>
    </lineage>
</organism>
<dbReference type="AlphaFoldDB" id="A0A9N9IDB9"/>
<gene>
    <name evidence="2" type="ORF">DERYTH_LOCUS15108</name>
</gene>
<evidence type="ECO:0000256" key="1">
    <source>
        <dbReference type="SAM" id="MobiDB-lite"/>
    </source>
</evidence>
<feature type="region of interest" description="Disordered" evidence="1">
    <location>
        <begin position="1"/>
        <end position="23"/>
    </location>
</feature>
<accession>A0A9N9IDB9</accession>
<reference evidence="2" key="1">
    <citation type="submission" date="2021-06" db="EMBL/GenBank/DDBJ databases">
        <authorList>
            <person name="Kallberg Y."/>
            <person name="Tangrot J."/>
            <person name="Rosling A."/>
        </authorList>
    </citation>
    <scope>NUCLEOTIDE SEQUENCE</scope>
    <source>
        <strain evidence="2">MA453B</strain>
    </source>
</reference>
<proteinExistence type="predicted"/>
<evidence type="ECO:0000313" key="3">
    <source>
        <dbReference type="Proteomes" id="UP000789405"/>
    </source>
</evidence>
<dbReference type="Proteomes" id="UP000789405">
    <property type="component" value="Unassembled WGS sequence"/>
</dbReference>
<feature type="region of interest" description="Disordered" evidence="1">
    <location>
        <begin position="57"/>
        <end position="115"/>
    </location>
</feature>
<protein>
    <submittedName>
        <fullName evidence="2">8186_t:CDS:1</fullName>
    </submittedName>
</protein>
<sequence>VRVDYYDDETSVKEKWSTNKDPNDADVSIVIDVIPNEESRIEVGNMWASEEDVVEYSRREKGSGNSQASFSLDKEIEPTRPFTSEEFIEDTKEESDLSDESDDESYDSGPSKTFI</sequence>